<evidence type="ECO:0000313" key="2">
    <source>
        <dbReference type="Proteomes" id="UP000059680"/>
    </source>
</evidence>
<reference evidence="1 2" key="2">
    <citation type="journal article" date="2013" name="Plant Cell Physiol.">
        <title>Rice Annotation Project Database (RAP-DB): an integrative and interactive database for rice genomics.</title>
        <authorList>
            <person name="Sakai H."/>
            <person name="Lee S.S."/>
            <person name="Tanaka T."/>
            <person name="Numa H."/>
            <person name="Kim J."/>
            <person name="Kawahara Y."/>
            <person name="Wakimoto H."/>
            <person name="Yang C.C."/>
            <person name="Iwamoto M."/>
            <person name="Abe T."/>
            <person name="Yamada Y."/>
            <person name="Muto A."/>
            <person name="Inokuchi H."/>
            <person name="Ikemura T."/>
            <person name="Matsumoto T."/>
            <person name="Sasaki T."/>
            <person name="Itoh T."/>
        </authorList>
    </citation>
    <scope>NUCLEOTIDE SEQUENCE [LARGE SCALE GENOMIC DNA]</scope>
    <source>
        <strain evidence="2">cv. Nipponbare</strain>
    </source>
</reference>
<evidence type="ECO:0000313" key="1">
    <source>
        <dbReference type="EMBL" id="BAS89135.1"/>
    </source>
</evidence>
<sequence length="74" mass="8173">MAVAIEAHQLRTSVVMMSSRENAKSNRRKKAILVQLLDAATCRSQIGSELPLRRIRTARAKLRSGNTSSIANTH</sequence>
<name>A0A0P0WAC8_ORYSJ</name>
<accession>A0A0P0WAC8</accession>
<organism evidence="1 2">
    <name type="scientific">Oryza sativa subsp. japonica</name>
    <name type="common">Rice</name>
    <dbReference type="NCBI Taxonomy" id="39947"/>
    <lineage>
        <taxon>Eukaryota</taxon>
        <taxon>Viridiplantae</taxon>
        <taxon>Streptophyta</taxon>
        <taxon>Embryophyta</taxon>
        <taxon>Tracheophyta</taxon>
        <taxon>Spermatophyta</taxon>
        <taxon>Magnoliopsida</taxon>
        <taxon>Liliopsida</taxon>
        <taxon>Poales</taxon>
        <taxon>Poaceae</taxon>
        <taxon>BOP clade</taxon>
        <taxon>Oryzoideae</taxon>
        <taxon>Oryzeae</taxon>
        <taxon>Oryzinae</taxon>
        <taxon>Oryza</taxon>
        <taxon>Oryza sativa</taxon>
    </lineage>
</organism>
<reference evidence="2" key="1">
    <citation type="journal article" date="2005" name="Nature">
        <title>The map-based sequence of the rice genome.</title>
        <authorList>
            <consortium name="International rice genome sequencing project (IRGSP)"/>
            <person name="Matsumoto T."/>
            <person name="Wu J."/>
            <person name="Kanamori H."/>
            <person name="Katayose Y."/>
            <person name="Fujisawa M."/>
            <person name="Namiki N."/>
            <person name="Mizuno H."/>
            <person name="Yamamoto K."/>
            <person name="Antonio B.A."/>
            <person name="Baba T."/>
            <person name="Sakata K."/>
            <person name="Nagamura Y."/>
            <person name="Aoki H."/>
            <person name="Arikawa K."/>
            <person name="Arita K."/>
            <person name="Bito T."/>
            <person name="Chiden Y."/>
            <person name="Fujitsuka N."/>
            <person name="Fukunaka R."/>
            <person name="Hamada M."/>
            <person name="Harada C."/>
            <person name="Hayashi A."/>
            <person name="Hijishita S."/>
            <person name="Honda M."/>
            <person name="Hosokawa S."/>
            <person name="Ichikawa Y."/>
            <person name="Idonuma A."/>
            <person name="Iijima M."/>
            <person name="Ikeda M."/>
            <person name="Ikeno M."/>
            <person name="Ito K."/>
            <person name="Ito S."/>
            <person name="Ito T."/>
            <person name="Ito Y."/>
            <person name="Ito Y."/>
            <person name="Iwabuchi A."/>
            <person name="Kamiya K."/>
            <person name="Karasawa W."/>
            <person name="Kurita K."/>
            <person name="Katagiri S."/>
            <person name="Kikuta A."/>
            <person name="Kobayashi H."/>
            <person name="Kobayashi N."/>
            <person name="Machita K."/>
            <person name="Maehara T."/>
            <person name="Masukawa M."/>
            <person name="Mizubayashi T."/>
            <person name="Mukai Y."/>
            <person name="Nagasaki H."/>
            <person name="Nagata Y."/>
            <person name="Naito S."/>
            <person name="Nakashima M."/>
            <person name="Nakama Y."/>
            <person name="Nakamichi Y."/>
            <person name="Nakamura M."/>
            <person name="Meguro A."/>
            <person name="Negishi M."/>
            <person name="Ohta I."/>
            <person name="Ohta T."/>
            <person name="Okamoto M."/>
            <person name="Ono N."/>
            <person name="Saji S."/>
            <person name="Sakaguchi M."/>
            <person name="Sakai K."/>
            <person name="Shibata M."/>
            <person name="Shimokawa T."/>
            <person name="Song J."/>
            <person name="Takazaki Y."/>
            <person name="Terasawa K."/>
            <person name="Tsugane M."/>
            <person name="Tsuji K."/>
            <person name="Ueda S."/>
            <person name="Waki K."/>
            <person name="Yamagata H."/>
            <person name="Yamamoto M."/>
            <person name="Yamamoto S."/>
            <person name="Yamane H."/>
            <person name="Yoshiki S."/>
            <person name="Yoshihara R."/>
            <person name="Yukawa K."/>
            <person name="Zhong H."/>
            <person name="Yano M."/>
            <person name="Yuan Q."/>
            <person name="Ouyang S."/>
            <person name="Liu J."/>
            <person name="Jones K.M."/>
            <person name="Gansberger K."/>
            <person name="Moffat K."/>
            <person name="Hill J."/>
            <person name="Bera J."/>
            <person name="Fadrosh D."/>
            <person name="Jin S."/>
            <person name="Johri S."/>
            <person name="Kim M."/>
            <person name="Overton L."/>
            <person name="Reardon M."/>
            <person name="Tsitrin T."/>
            <person name="Vuong H."/>
            <person name="Weaver B."/>
            <person name="Ciecko A."/>
            <person name="Tallon L."/>
            <person name="Jackson J."/>
            <person name="Pai G."/>
            <person name="Aken S.V."/>
            <person name="Utterback T."/>
            <person name="Reidmuller S."/>
            <person name="Feldblyum T."/>
            <person name="Hsiao J."/>
            <person name="Zismann V."/>
            <person name="Iobst S."/>
            <person name="de Vazeille A.R."/>
            <person name="Buell C.R."/>
            <person name="Ying K."/>
            <person name="Li Y."/>
            <person name="Lu T."/>
            <person name="Huang Y."/>
            <person name="Zhao Q."/>
            <person name="Feng Q."/>
            <person name="Zhang L."/>
            <person name="Zhu J."/>
            <person name="Weng Q."/>
            <person name="Mu J."/>
            <person name="Lu Y."/>
            <person name="Fan D."/>
            <person name="Liu Y."/>
            <person name="Guan J."/>
            <person name="Zhang Y."/>
            <person name="Yu S."/>
            <person name="Liu X."/>
            <person name="Zhang Y."/>
            <person name="Hong G."/>
            <person name="Han B."/>
            <person name="Choisne N."/>
            <person name="Demange N."/>
            <person name="Orjeda G."/>
            <person name="Samain S."/>
            <person name="Cattolico L."/>
            <person name="Pelletier E."/>
            <person name="Couloux A."/>
            <person name="Segurens B."/>
            <person name="Wincker P."/>
            <person name="D'Hont A."/>
            <person name="Scarpelli C."/>
            <person name="Weissenbach J."/>
            <person name="Salanoubat M."/>
            <person name="Quetier F."/>
            <person name="Yu Y."/>
            <person name="Kim H.R."/>
            <person name="Rambo T."/>
            <person name="Currie J."/>
            <person name="Collura K."/>
            <person name="Luo M."/>
            <person name="Yang T."/>
            <person name="Ammiraju J.S.S."/>
            <person name="Engler F."/>
            <person name="Soderlund C."/>
            <person name="Wing R.A."/>
            <person name="Palmer L.E."/>
            <person name="de la Bastide M."/>
            <person name="Spiegel L."/>
            <person name="Nascimento L."/>
            <person name="Zutavern T."/>
            <person name="O'Shaughnessy A."/>
            <person name="Dike S."/>
            <person name="Dedhia N."/>
            <person name="Preston R."/>
            <person name="Balija V."/>
            <person name="McCombie W.R."/>
            <person name="Chow T."/>
            <person name="Chen H."/>
            <person name="Chung M."/>
            <person name="Chen C."/>
            <person name="Shaw J."/>
            <person name="Wu H."/>
            <person name="Hsiao K."/>
            <person name="Chao Y."/>
            <person name="Chu M."/>
            <person name="Cheng C."/>
            <person name="Hour A."/>
            <person name="Lee P."/>
            <person name="Lin S."/>
            <person name="Lin Y."/>
            <person name="Liou J."/>
            <person name="Liu S."/>
            <person name="Hsing Y."/>
            <person name="Raghuvanshi S."/>
            <person name="Mohanty A."/>
            <person name="Bharti A.K."/>
            <person name="Gaur A."/>
            <person name="Gupta V."/>
            <person name="Kumar D."/>
            <person name="Ravi V."/>
            <person name="Vij S."/>
            <person name="Kapur A."/>
            <person name="Khurana P."/>
            <person name="Khurana P."/>
            <person name="Khurana J.P."/>
            <person name="Tyagi A.K."/>
            <person name="Gaikwad K."/>
            <person name="Singh A."/>
            <person name="Dalal V."/>
            <person name="Srivastava S."/>
            <person name="Dixit A."/>
            <person name="Pal A.K."/>
            <person name="Ghazi I.A."/>
            <person name="Yadav M."/>
            <person name="Pandit A."/>
            <person name="Bhargava A."/>
            <person name="Sureshbabu K."/>
            <person name="Batra K."/>
            <person name="Sharma T.R."/>
            <person name="Mohapatra T."/>
            <person name="Singh N.K."/>
            <person name="Messing J."/>
            <person name="Nelson A.B."/>
            <person name="Fuks G."/>
            <person name="Kavchok S."/>
            <person name="Keizer G."/>
            <person name="Linton E."/>
            <person name="Llaca V."/>
            <person name="Song R."/>
            <person name="Tanyolac B."/>
            <person name="Young S."/>
            <person name="Ho-Il K."/>
            <person name="Hahn J.H."/>
            <person name="Sangsakoo G."/>
            <person name="Vanavichit A."/>
            <person name="de Mattos Luiz.A.T."/>
            <person name="Zimmer P.D."/>
            <person name="Malone G."/>
            <person name="Dellagostin O."/>
            <person name="de Oliveira A.C."/>
            <person name="Bevan M."/>
            <person name="Bancroft I."/>
            <person name="Minx P."/>
            <person name="Cordum H."/>
            <person name="Wilson R."/>
            <person name="Cheng Z."/>
            <person name="Jin W."/>
            <person name="Jiang J."/>
            <person name="Leong S.A."/>
            <person name="Iwama H."/>
            <person name="Gojobori T."/>
            <person name="Itoh T."/>
            <person name="Niimura Y."/>
            <person name="Fujii Y."/>
            <person name="Habara T."/>
            <person name="Sakai H."/>
            <person name="Sato Y."/>
            <person name="Wilson G."/>
            <person name="Kumar K."/>
            <person name="McCouch S."/>
            <person name="Juretic N."/>
            <person name="Hoen D."/>
            <person name="Wright S."/>
            <person name="Bruskiewich R."/>
            <person name="Bureau T."/>
            <person name="Miyao A."/>
            <person name="Hirochika H."/>
            <person name="Nishikawa T."/>
            <person name="Kadowaki K."/>
            <person name="Sugiura M."/>
            <person name="Burr B."/>
            <person name="Sasaki T."/>
        </authorList>
    </citation>
    <scope>NUCLEOTIDE SEQUENCE [LARGE SCALE GENOMIC DNA]</scope>
    <source>
        <strain evidence="2">cv. Nipponbare</strain>
    </source>
</reference>
<dbReference type="EMBL" id="AP014960">
    <property type="protein sequence ID" value="BAS89135.1"/>
    <property type="molecule type" value="Genomic_DNA"/>
</dbReference>
<dbReference type="AlphaFoldDB" id="A0A0P0WAC8"/>
<dbReference type="Proteomes" id="UP000059680">
    <property type="component" value="Chromosome 4"/>
</dbReference>
<reference evidence="1 2" key="3">
    <citation type="journal article" date="2013" name="Rice">
        <title>Improvement of the Oryza sativa Nipponbare reference genome using next generation sequence and optical map data.</title>
        <authorList>
            <person name="Kawahara Y."/>
            <person name="de la Bastide M."/>
            <person name="Hamilton J.P."/>
            <person name="Kanamori H."/>
            <person name="McCombie W.R."/>
            <person name="Ouyang S."/>
            <person name="Schwartz D.C."/>
            <person name="Tanaka T."/>
            <person name="Wu J."/>
            <person name="Zhou S."/>
            <person name="Childs K.L."/>
            <person name="Davidson R.M."/>
            <person name="Lin H."/>
            <person name="Quesada-Ocampo L."/>
            <person name="Vaillancourt B."/>
            <person name="Sakai H."/>
            <person name="Lee S.S."/>
            <person name="Kim J."/>
            <person name="Numa H."/>
            <person name="Itoh T."/>
            <person name="Buell C.R."/>
            <person name="Matsumoto T."/>
        </authorList>
    </citation>
    <scope>NUCLEOTIDE SEQUENCE [LARGE SCALE GENOMIC DNA]</scope>
    <source>
        <strain evidence="2">cv. Nipponbare</strain>
    </source>
</reference>
<protein>
    <submittedName>
        <fullName evidence="1">Os04g0413401 protein</fullName>
    </submittedName>
</protein>
<dbReference type="PaxDb" id="39947-A0A0P0WAC8"/>
<keyword evidence="2" id="KW-1185">Reference proteome</keyword>
<proteinExistence type="predicted"/>
<gene>
    <name evidence="1" type="ordered locus">Os04g0413401</name>
    <name evidence="1" type="ORF">OSNPB_040413401</name>
</gene>
<dbReference type="InParanoid" id="A0A0P0WAC8"/>
<dbReference type="SMR" id="A0A0P0WAC8"/>